<dbReference type="RefSeq" id="WP_328856179.1">
    <property type="nucleotide sequence ID" value="NZ_CP108021.1"/>
</dbReference>
<evidence type="ECO:0000256" key="4">
    <source>
        <dbReference type="ARBA" id="ARBA00023002"/>
    </source>
</evidence>
<evidence type="ECO:0000313" key="10">
    <source>
        <dbReference type="Proteomes" id="UP001432128"/>
    </source>
</evidence>
<name>A0AAU4JXR8_9NOCA</name>
<keyword evidence="3 7" id="KW-0288">FMN</keyword>
<evidence type="ECO:0000256" key="2">
    <source>
        <dbReference type="ARBA" id="ARBA00022630"/>
    </source>
</evidence>
<dbReference type="InterPro" id="IPR037396">
    <property type="entry name" value="FMN_HAD"/>
</dbReference>
<evidence type="ECO:0000259" key="8">
    <source>
        <dbReference type="PROSITE" id="PS51349"/>
    </source>
</evidence>
<accession>A0AAU4JXR8</accession>
<feature type="binding site" evidence="7">
    <location>
        <begin position="317"/>
        <end position="318"/>
    </location>
    <ligand>
        <name>FMN</name>
        <dbReference type="ChEBI" id="CHEBI:58210"/>
    </ligand>
</feature>
<gene>
    <name evidence="9" type="ORF">OG579_12455</name>
</gene>
<feature type="binding site" evidence="7">
    <location>
        <position position="239"/>
    </location>
    <ligand>
        <name>FMN</name>
        <dbReference type="ChEBI" id="CHEBI:58210"/>
    </ligand>
</feature>
<dbReference type="PROSITE" id="PS51349">
    <property type="entry name" value="FMN_HYDROXY_ACID_DH_2"/>
    <property type="match status" value="1"/>
</dbReference>
<feature type="binding site" evidence="7">
    <location>
        <position position="263"/>
    </location>
    <ligand>
        <name>glyoxylate</name>
        <dbReference type="ChEBI" id="CHEBI:36655"/>
    </ligand>
</feature>
<dbReference type="InterPro" id="IPR012133">
    <property type="entry name" value="Alpha-hydoxy_acid_DH_FMN"/>
</dbReference>
<feature type="binding site" evidence="7">
    <location>
        <position position="162"/>
    </location>
    <ligand>
        <name>FMN</name>
        <dbReference type="ChEBI" id="CHEBI:58210"/>
    </ligand>
</feature>
<feature type="binding site" evidence="7">
    <location>
        <begin position="86"/>
        <end position="88"/>
    </location>
    <ligand>
        <name>FMN</name>
        <dbReference type="ChEBI" id="CHEBI:58210"/>
    </ligand>
</feature>
<evidence type="ECO:0000256" key="3">
    <source>
        <dbReference type="ARBA" id="ARBA00022643"/>
    </source>
</evidence>
<keyword evidence="10" id="KW-1185">Reference proteome</keyword>
<evidence type="ECO:0000313" key="9">
    <source>
        <dbReference type="EMBL" id="WUM18556.1"/>
    </source>
</evidence>
<dbReference type="InterPro" id="IPR008259">
    <property type="entry name" value="FMN_hydac_DH_AS"/>
</dbReference>
<dbReference type="InterPro" id="IPR000262">
    <property type="entry name" value="FMN-dep_DH"/>
</dbReference>
<comment type="cofactor">
    <cofactor evidence="1">
        <name>FMN</name>
        <dbReference type="ChEBI" id="CHEBI:58210"/>
    </cofactor>
</comment>
<dbReference type="PANTHER" id="PTHR10578">
    <property type="entry name" value="S -2-HYDROXY-ACID OXIDASE-RELATED"/>
    <property type="match status" value="1"/>
</dbReference>
<dbReference type="SUPFAM" id="SSF51395">
    <property type="entry name" value="FMN-linked oxidoreductases"/>
    <property type="match status" value="1"/>
</dbReference>
<dbReference type="AlphaFoldDB" id="A0AAU4JXR8"/>
<dbReference type="PROSITE" id="PS00557">
    <property type="entry name" value="FMN_HYDROXY_ACID_DH_1"/>
    <property type="match status" value="1"/>
</dbReference>
<reference evidence="9 10" key="1">
    <citation type="submission" date="2022-10" db="EMBL/GenBank/DDBJ databases">
        <title>The complete genomes of actinobacterial strains from the NBC collection.</title>
        <authorList>
            <person name="Joergensen T.S."/>
            <person name="Alvarez Arevalo M."/>
            <person name="Sterndorff E.B."/>
            <person name="Faurdal D."/>
            <person name="Vuksanovic O."/>
            <person name="Mourched A.-S."/>
            <person name="Charusanti P."/>
            <person name="Shaw S."/>
            <person name="Blin K."/>
            <person name="Weber T."/>
        </authorList>
    </citation>
    <scope>NUCLEOTIDE SEQUENCE [LARGE SCALE GENOMIC DNA]</scope>
    <source>
        <strain evidence="9 10">NBC_00319</strain>
    </source>
</reference>
<organism evidence="9 10">
    <name type="scientific">Williamsia herbipolensis</name>
    <dbReference type="NCBI Taxonomy" id="1603258"/>
    <lineage>
        <taxon>Bacteria</taxon>
        <taxon>Bacillati</taxon>
        <taxon>Actinomycetota</taxon>
        <taxon>Actinomycetes</taxon>
        <taxon>Mycobacteriales</taxon>
        <taxon>Nocardiaceae</taxon>
        <taxon>Williamsia</taxon>
    </lineage>
</organism>
<dbReference type="KEGG" id="whr:OG579_12455"/>
<feature type="binding site" evidence="7">
    <location>
        <position position="261"/>
    </location>
    <ligand>
        <name>FMN</name>
        <dbReference type="ChEBI" id="CHEBI:58210"/>
    </ligand>
</feature>
<feature type="active site" description="Proton acceptor" evidence="6">
    <location>
        <position position="263"/>
    </location>
</feature>
<feature type="binding site" evidence="7">
    <location>
        <position position="137"/>
    </location>
    <ligand>
        <name>FMN</name>
        <dbReference type="ChEBI" id="CHEBI:58210"/>
    </ligand>
</feature>
<evidence type="ECO:0000256" key="7">
    <source>
        <dbReference type="PIRSR" id="PIRSR000138-2"/>
    </source>
</evidence>
<dbReference type="Gene3D" id="3.20.20.70">
    <property type="entry name" value="Aldolase class I"/>
    <property type="match status" value="1"/>
</dbReference>
<feature type="binding site" evidence="7">
    <location>
        <position position="266"/>
    </location>
    <ligand>
        <name>glyoxylate</name>
        <dbReference type="ChEBI" id="CHEBI:36655"/>
    </ligand>
</feature>
<evidence type="ECO:0000256" key="5">
    <source>
        <dbReference type="ARBA" id="ARBA00024042"/>
    </source>
</evidence>
<protein>
    <submittedName>
        <fullName evidence="9">Alpha-hydroxy-acid oxidizing protein</fullName>
    </submittedName>
</protein>
<dbReference type="Pfam" id="PF01070">
    <property type="entry name" value="FMN_dh"/>
    <property type="match status" value="1"/>
</dbReference>
<dbReference type="CDD" id="cd02809">
    <property type="entry name" value="alpha_hydroxyacid_oxid_FMN"/>
    <property type="match status" value="1"/>
</dbReference>
<dbReference type="GO" id="GO:0016491">
    <property type="term" value="F:oxidoreductase activity"/>
    <property type="evidence" value="ECO:0007669"/>
    <property type="project" value="UniProtKB-KW"/>
</dbReference>
<sequence length="368" mass="37905">MTDTMYSTTVDFGSLDEIRDAALAVLPADVADFLEGGAGTESTLRRNRSAFERYAILPEPMNGVGDPSTATEILGIGIDLPVLTAPFGGDALFHPDGHRAVATAAADAGTVDIVPEAGSFSYTQVRKDAPRAARIAQLHPFTHAARVADLIADAGYDAICVTVDCPMGGFRTRNMRNRFSPDLFAFSGNVVVADGPGEAGDGPRVAEVMGQLMGSGESAWSWGDLAAAARDFQLPWIAKGILTPTAAHRALAAGASALVVSNHGGRQVDPAPASLDVLPAIRAAVGPDVPVLVDSGIRTGADVFVALALGADAVIIGRAAIYGLAAAGQAGVHRVLTLIAEELRVLMTLSGAATVADITADRLMEVRS</sequence>
<feature type="binding site" evidence="7">
    <location>
        <begin position="294"/>
        <end position="298"/>
    </location>
    <ligand>
        <name>FMN</name>
        <dbReference type="ChEBI" id="CHEBI:58210"/>
    </ligand>
</feature>
<dbReference type="GO" id="GO:0010181">
    <property type="term" value="F:FMN binding"/>
    <property type="evidence" value="ECO:0007669"/>
    <property type="project" value="InterPro"/>
</dbReference>
<dbReference type="PANTHER" id="PTHR10578:SF107">
    <property type="entry name" value="2-HYDROXYACID OXIDASE 1"/>
    <property type="match status" value="1"/>
</dbReference>
<comment type="similarity">
    <text evidence="5">Belongs to the FMN-dependent alpha-hydroxy acid dehydrogenase family.</text>
</comment>
<feature type="domain" description="FMN hydroxy acid dehydrogenase" evidence="8">
    <location>
        <begin position="7"/>
        <end position="368"/>
    </location>
</feature>
<evidence type="ECO:0000256" key="1">
    <source>
        <dbReference type="ARBA" id="ARBA00001917"/>
    </source>
</evidence>
<keyword evidence="2 7" id="KW-0285">Flavoprotein</keyword>
<dbReference type="InterPro" id="IPR013785">
    <property type="entry name" value="Aldolase_TIM"/>
</dbReference>
<dbReference type="Proteomes" id="UP001432128">
    <property type="component" value="Chromosome"/>
</dbReference>
<dbReference type="EMBL" id="CP108021">
    <property type="protein sequence ID" value="WUM18556.1"/>
    <property type="molecule type" value="Genomic_DNA"/>
</dbReference>
<evidence type="ECO:0000256" key="6">
    <source>
        <dbReference type="PIRSR" id="PIRSR000138-1"/>
    </source>
</evidence>
<proteinExistence type="inferred from homology"/>
<feature type="binding site" evidence="7">
    <location>
        <position position="171"/>
    </location>
    <ligand>
        <name>glyoxylate</name>
        <dbReference type="ChEBI" id="CHEBI:36655"/>
    </ligand>
</feature>
<dbReference type="PIRSF" id="PIRSF000138">
    <property type="entry name" value="Al-hdrx_acd_dh"/>
    <property type="match status" value="1"/>
</dbReference>
<keyword evidence="4" id="KW-0560">Oxidoreductase</keyword>